<proteinExistence type="predicted"/>
<organism evidence="1 2">
    <name type="scientific">Nocardiopsis mangrovi</name>
    <dbReference type="NCBI Taxonomy" id="1179818"/>
    <lineage>
        <taxon>Bacteria</taxon>
        <taxon>Bacillati</taxon>
        <taxon>Actinomycetota</taxon>
        <taxon>Actinomycetes</taxon>
        <taxon>Streptosporangiales</taxon>
        <taxon>Nocardiopsidaceae</taxon>
        <taxon>Nocardiopsis</taxon>
    </lineage>
</organism>
<protein>
    <recommendedName>
        <fullName evidence="3">ATP-binding protein</fullName>
    </recommendedName>
</protein>
<evidence type="ECO:0000313" key="1">
    <source>
        <dbReference type="EMBL" id="MFC4563739.1"/>
    </source>
</evidence>
<gene>
    <name evidence="1" type="ORF">ACFO4E_17900</name>
</gene>
<dbReference type="RefSeq" id="WP_378576266.1">
    <property type="nucleotide sequence ID" value="NZ_JBHSFQ010000017.1"/>
</dbReference>
<reference evidence="2" key="1">
    <citation type="journal article" date="2019" name="Int. J. Syst. Evol. Microbiol.">
        <title>The Global Catalogue of Microorganisms (GCM) 10K type strain sequencing project: providing services to taxonomists for standard genome sequencing and annotation.</title>
        <authorList>
            <consortium name="The Broad Institute Genomics Platform"/>
            <consortium name="The Broad Institute Genome Sequencing Center for Infectious Disease"/>
            <person name="Wu L."/>
            <person name="Ma J."/>
        </authorList>
    </citation>
    <scope>NUCLEOTIDE SEQUENCE [LARGE SCALE GENOMIC DNA]</scope>
    <source>
        <strain evidence="2">XZYJ18</strain>
    </source>
</reference>
<sequence>MFQFVRTSTKAVLVAAGTAGFVALGAGIAGADALGVSDALAPQASVPASTGLPDVVGGAQSLVRGVETPNLGTTLPAPDTQNLSGPGGDMSHVSPFLQDRIDGAQGAVDGTRSELGLSDVEHQSAQGEIAGLLPEAPDAGLVPLAEGLPDPLGKTPEATRILLPRVAGEAGDAAGTVTGSLTSGVADGVSEGVSSHLEEHQPDTRVTVHGLDTTELPVIGGAPQVDESVDTVGQSQPAAVPAQPDLAGELSAIDTEAATADVVRGVASGAGATGVLDVVNGIGTPAL</sequence>
<name>A0ABV9DZJ3_9ACTN</name>
<keyword evidence="2" id="KW-1185">Reference proteome</keyword>
<dbReference type="EMBL" id="JBHSFQ010000017">
    <property type="protein sequence ID" value="MFC4563739.1"/>
    <property type="molecule type" value="Genomic_DNA"/>
</dbReference>
<evidence type="ECO:0000313" key="2">
    <source>
        <dbReference type="Proteomes" id="UP001595923"/>
    </source>
</evidence>
<evidence type="ECO:0008006" key="3">
    <source>
        <dbReference type="Google" id="ProtNLM"/>
    </source>
</evidence>
<dbReference type="Proteomes" id="UP001595923">
    <property type="component" value="Unassembled WGS sequence"/>
</dbReference>
<accession>A0ABV9DZJ3</accession>
<comment type="caution">
    <text evidence="1">The sequence shown here is derived from an EMBL/GenBank/DDBJ whole genome shotgun (WGS) entry which is preliminary data.</text>
</comment>